<dbReference type="PANTHER" id="PTHR11122:SF13">
    <property type="entry name" value="GLUCOSE-6-PHOSPHATE 1-EPIMERASE"/>
    <property type="match status" value="1"/>
</dbReference>
<dbReference type="InterPro" id="IPR037481">
    <property type="entry name" value="LacX"/>
</dbReference>
<evidence type="ECO:0000256" key="2">
    <source>
        <dbReference type="ARBA" id="ARBA00011245"/>
    </source>
</evidence>
<evidence type="ECO:0000313" key="4">
    <source>
        <dbReference type="EMBL" id="RNI26013.1"/>
    </source>
</evidence>
<dbReference type="PANTHER" id="PTHR11122">
    <property type="entry name" value="APOSPORY-ASSOCIATED PROTEIN C-RELATED"/>
    <property type="match status" value="1"/>
</dbReference>
<sequence length="293" mass="33494">MKTTYLENEYLRLGVKSAGAELCSLVKKDNNLEYLWQADASFWNRHAPVLFPIVGRLPQDQYLHQGKPYTLPQHGFARDQEFELVEESQHQLVYELKATPESLKVYPFSFVLRIVYTLQDQTVEVRWQVHHAGEGEMLFSIGAHPAFNVPLVPGSSFEDYYLEFSQPELLSRYLLEDGTGLQNGQTEPVLENMAILPLRYGHYEKDALVFKDFRSERVTLKSDQNPHFVQMQFANFPYLGIWTKRVGAPFLCIEPWYGIAGTAGNPVELRDKEGMQSLGTGETFDVAYSITVG</sequence>
<dbReference type="GO" id="GO:0030246">
    <property type="term" value="F:carbohydrate binding"/>
    <property type="evidence" value="ECO:0007669"/>
    <property type="project" value="InterPro"/>
</dbReference>
<dbReference type="CDD" id="cd09024">
    <property type="entry name" value="Aldose_epim_lacX"/>
    <property type="match status" value="1"/>
</dbReference>
<dbReference type="Gene3D" id="2.70.98.10">
    <property type="match status" value="1"/>
</dbReference>
<evidence type="ECO:0000256" key="3">
    <source>
        <dbReference type="ARBA" id="ARBA00022837"/>
    </source>
</evidence>
<accession>A0A3M9MMB6</accession>
<gene>
    <name evidence="4" type="ORF">EFB08_14370</name>
</gene>
<comment type="subunit">
    <text evidence="2">Monomer.</text>
</comment>
<comment type="caution">
    <text evidence="4">The sequence shown here is derived from an EMBL/GenBank/DDBJ whole genome shotgun (WGS) entry which is preliminary data.</text>
</comment>
<evidence type="ECO:0000313" key="5">
    <source>
        <dbReference type="Proteomes" id="UP000272117"/>
    </source>
</evidence>
<dbReference type="GO" id="GO:0016853">
    <property type="term" value="F:isomerase activity"/>
    <property type="evidence" value="ECO:0007669"/>
    <property type="project" value="InterPro"/>
</dbReference>
<dbReference type="InterPro" id="IPR008183">
    <property type="entry name" value="Aldose_1/G6P_1-epimerase"/>
</dbReference>
<dbReference type="RefSeq" id="WP_123127636.1">
    <property type="nucleotide sequence ID" value="NZ_RJJD01000008.1"/>
</dbReference>
<dbReference type="OrthoDB" id="9795355at2"/>
<dbReference type="SUPFAM" id="SSF74650">
    <property type="entry name" value="Galactose mutarotase-like"/>
    <property type="match status" value="1"/>
</dbReference>
<dbReference type="AlphaFoldDB" id="A0A3M9MMB6"/>
<proteinExistence type="predicted"/>
<name>A0A3M9MMB6_9BACT</name>
<keyword evidence="5" id="KW-1185">Reference proteome</keyword>
<protein>
    <submittedName>
        <fullName evidence="4">Aldose 1-epimerase family protein</fullName>
    </submittedName>
</protein>
<organism evidence="4 5">
    <name type="scientific">Rufibacter latericius</name>
    <dbReference type="NCBI Taxonomy" id="2487040"/>
    <lineage>
        <taxon>Bacteria</taxon>
        <taxon>Pseudomonadati</taxon>
        <taxon>Bacteroidota</taxon>
        <taxon>Cytophagia</taxon>
        <taxon>Cytophagales</taxon>
        <taxon>Hymenobacteraceae</taxon>
        <taxon>Rufibacter</taxon>
    </lineage>
</organism>
<keyword evidence="3" id="KW-0106">Calcium</keyword>
<evidence type="ECO:0000256" key="1">
    <source>
        <dbReference type="ARBA" id="ARBA00001913"/>
    </source>
</evidence>
<dbReference type="InterPro" id="IPR014718">
    <property type="entry name" value="GH-type_carb-bd"/>
</dbReference>
<comment type="cofactor">
    <cofactor evidence="1">
        <name>Ca(2+)</name>
        <dbReference type="ChEBI" id="CHEBI:29108"/>
    </cofactor>
</comment>
<dbReference type="EMBL" id="RJJD01000008">
    <property type="protein sequence ID" value="RNI26013.1"/>
    <property type="molecule type" value="Genomic_DNA"/>
</dbReference>
<dbReference type="GO" id="GO:0005975">
    <property type="term" value="P:carbohydrate metabolic process"/>
    <property type="evidence" value="ECO:0007669"/>
    <property type="project" value="InterPro"/>
</dbReference>
<dbReference type="Proteomes" id="UP000272117">
    <property type="component" value="Unassembled WGS sequence"/>
</dbReference>
<reference evidence="4 5" key="1">
    <citation type="submission" date="2018-11" db="EMBL/GenBank/DDBJ databases">
        <title>Rufibacter latericius sp. nov., isolated from water in Baiyang Lake.</title>
        <authorList>
            <person name="Yang Y."/>
        </authorList>
    </citation>
    <scope>NUCLEOTIDE SEQUENCE [LARGE SCALE GENOMIC DNA]</scope>
    <source>
        <strain evidence="4 5">R-22-1c-1</strain>
    </source>
</reference>
<dbReference type="Pfam" id="PF01263">
    <property type="entry name" value="Aldose_epim"/>
    <property type="match status" value="1"/>
</dbReference>
<dbReference type="InterPro" id="IPR011013">
    <property type="entry name" value="Gal_mutarotase_sf_dom"/>
</dbReference>